<comment type="caution">
    <text evidence="3">The sequence shown here is derived from an EMBL/GenBank/DDBJ whole genome shotgun (WGS) entry which is preliminary data.</text>
</comment>
<dbReference type="PANTHER" id="PTHR46825:SF7">
    <property type="entry name" value="D-ALANYL-D-ALANINE CARBOXYPEPTIDASE"/>
    <property type="match status" value="1"/>
</dbReference>
<name>A0A1Q4V1I5_9ACTN</name>
<dbReference type="InterPro" id="IPR001466">
    <property type="entry name" value="Beta-lactam-related"/>
</dbReference>
<evidence type="ECO:0000313" key="3">
    <source>
        <dbReference type="EMBL" id="OKH91666.1"/>
    </source>
</evidence>
<dbReference type="RefSeq" id="WP_073793348.1">
    <property type="nucleotide sequence ID" value="NZ_LFBV01000009.1"/>
</dbReference>
<feature type="chain" id="PRO_5013157456" evidence="1">
    <location>
        <begin position="29"/>
        <end position="392"/>
    </location>
</feature>
<gene>
    <name evidence="3" type="ORF">AB852_29465</name>
</gene>
<evidence type="ECO:0000313" key="4">
    <source>
        <dbReference type="Proteomes" id="UP000186455"/>
    </source>
</evidence>
<reference evidence="3 4" key="1">
    <citation type="submission" date="2015-06" db="EMBL/GenBank/DDBJ databases">
        <title>Cloning and characterization of the uncialamcin biosynthetic gene cluster.</title>
        <authorList>
            <person name="Yan X."/>
            <person name="Huang T."/>
            <person name="Ge H."/>
            <person name="Shen B."/>
        </authorList>
    </citation>
    <scope>NUCLEOTIDE SEQUENCE [LARGE SCALE GENOMIC DNA]</scope>
    <source>
        <strain evidence="3 4">DCA2648</strain>
    </source>
</reference>
<dbReference type="InterPro" id="IPR012338">
    <property type="entry name" value="Beta-lactam/transpept-like"/>
</dbReference>
<dbReference type="AlphaFoldDB" id="A0A1Q4V1I5"/>
<sequence>MPGTRTAAVATALVAALCAGPLVVPSFAASGTAKVTAERDGLDRPALRAAVAGLPHADATAALVRVGGEHGVWRAGAGVRDLATGRDAIRDGRFRAGSTTKVVTSALVLQLAAEGRVDLDAPVQDYLPGLLTPEFKPVAVRQLLNCTSGIRSAWAESPWDELYAGRLDTVDHRKVVAAAVAQGPAHDPGEVQLYSNIHYTILGMLIEKVTGRDYAREAQRRIFRPLGMDDTYFPGADPRIRGPHNRGYQKVRQPDGTAEYVDVTRWNQYDRFAAGDMISTTADLERLLTALFKGKVVPRPQLEEMFTVPDVPNSLDPARAGRASMGAGLQRYVTAGGTEVWLKTGGRYGYHTLVAGTRDLSRTLVYSIGSTDAKGEGMNRVGEGLAVAVFGR</sequence>
<dbReference type="SUPFAM" id="SSF56601">
    <property type="entry name" value="beta-lactamase/transpeptidase-like"/>
    <property type="match status" value="1"/>
</dbReference>
<dbReference type="Gene3D" id="3.40.710.10">
    <property type="entry name" value="DD-peptidase/beta-lactamase superfamily"/>
    <property type="match status" value="1"/>
</dbReference>
<dbReference type="Pfam" id="PF00144">
    <property type="entry name" value="Beta-lactamase"/>
    <property type="match status" value="1"/>
</dbReference>
<accession>A0A1Q4V1I5</accession>
<feature type="signal peptide" evidence="1">
    <location>
        <begin position="1"/>
        <end position="28"/>
    </location>
</feature>
<dbReference type="STRING" id="1048205.AB852_29465"/>
<dbReference type="Proteomes" id="UP000186455">
    <property type="component" value="Unassembled WGS sequence"/>
</dbReference>
<evidence type="ECO:0000256" key="1">
    <source>
        <dbReference type="SAM" id="SignalP"/>
    </source>
</evidence>
<evidence type="ECO:0000259" key="2">
    <source>
        <dbReference type="Pfam" id="PF00144"/>
    </source>
</evidence>
<dbReference type="InterPro" id="IPR050491">
    <property type="entry name" value="AmpC-like"/>
</dbReference>
<protein>
    <submittedName>
        <fullName evidence="3">Peptidase</fullName>
    </submittedName>
</protein>
<proteinExistence type="predicted"/>
<organism evidence="3 4">
    <name type="scientific">Streptomyces uncialis</name>
    <dbReference type="NCBI Taxonomy" id="1048205"/>
    <lineage>
        <taxon>Bacteria</taxon>
        <taxon>Bacillati</taxon>
        <taxon>Actinomycetota</taxon>
        <taxon>Actinomycetes</taxon>
        <taxon>Kitasatosporales</taxon>
        <taxon>Streptomycetaceae</taxon>
        <taxon>Streptomyces</taxon>
    </lineage>
</organism>
<dbReference type="EMBL" id="LFBV01000009">
    <property type="protein sequence ID" value="OKH91666.1"/>
    <property type="molecule type" value="Genomic_DNA"/>
</dbReference>
<keyword evidence="1" id="KW-0732">Signal</keyword>
<feature type="domain" description="Beta-lactamase-related" evidence="2">
    <location>
        <begin position="61"/>
        <end position="366"/>
    </location>
</feature>
<dbReference type="PANTHER" id="PTHR46825">
    <property type="entry name" value="D-ALANYL-D-ALANINE-CARBOXYPEPTIDASE/ENDOPEPTIDASE AMPH"/>
    <property type="match status" value="1"/>
</dbReference>
<keyword evidence="4" id="KW-1185">Reference proteome</keyword>